<dbReference type="InterPro" id="IPR020846">
    <property type="entry name" value="MFS_dom"/>
</dbReference>
<dbReference type="InterPro" id="IPR011701">
    <property type="entry name" value="MFS"/>
</dbReference>
<feature type="domain" description="Major facilitator superfamily (MFS) profile" evidence="7">
    <location>
        <begin position="1"/>
        <end position="436"/>
    </location>
</feature>
<dbReference type="InterPro" id="IPR036259">
    <property type="entry name" value="MFS_trans_sf"/>
</dbReference>
<sequence>MTSALNPINSALIATGLVPIAHALGTSVGQTAILVSALYLASAIAQPTAGKLSEVLGPRRVYLVGTALVLVGGIIGGFGSDLTTLTVARVLIGIGTSAGYPAAMVIIRRRASLEGMNEPPGNVLGGLSIAGTATVAVGPPIGGVLLAMFGWRSAFFVNLPVTILVLLMTLAWVPKDDRFERRPLGEIARRVDASGIVLFGGMMSALLVFLLSLPSPAWLPLGIFLALGIVLVWWELRASSPFIDMRLLASNMALTRTYLRGALTLLAFYTVLFGLTQWLEAGHGLSTQAAGLMLLPMGVLGAIVARPVAARNLVRGPLVLGAASLVVASGAVALFTSTTPLVAIIGVTLLFAVTLGTTTVSNQTALYVQAPAEQVGTAAGLFRTFGYLGSIASATITGTVFRHDVTDSGLHVTAAILAGVSIVVLALTVLDRSLAKRQTFPKATVTEPQDASHNQLAPTDKYEMFVQVLTRKVTRDEAAEKWGVDQSTVVSICRTAKEGALDALDPTRQPTQRVELDTITTALEAARAEIELLQATVTEQALAFDARRD</sequence>
<dbReference type="PROSITE" id="PS50850">
    <property type="entry name" value="MFS"/>
    <property type="match status" value="1"/>
</dbReference>
<organism evidence="8 9">
    <name type="scientific">Nocardia jiangxiensis</name>
    <dbReference type="NCBI Taxonomy" id="282685"/>
    <lineage>
        <taxon>Bacteria</taxon>
        <taxon>Bacillati</taxon>
        <taxon>Actinomycetota</taxon>
        <taxon>Actinomycetes</taxon>
        <taxon>Mycobacteriales</taxon>
        <taxon>Nocardiaceae</taxon>
        <taxon>Nocardia</taxon>
    </lineage>
</organism>
<name>A0ABW6SEA4_9NOCA</name>
<dbReference type="SUPFAM" id="SSF103473">
    <property type="entry name" value="MFS general substrate transporter"/>
    <property type="match status" value="1"/>
</dbReference>
<dbReference type="Gene3D" id="1.20.1720.10">
    <property type="entry name" value="Multidrug resistance protein D"/>
    <property type="match status" value="1"/>
</dbReference>
<feature type="transmembrane region" description="Helical" evidence="6">
    <location>
        <begin position="155"/>
        <end position="173"/>
    </location>
</feature>
<keyword evidence="9" id="KW-1185">Reference proteome</keyword>
<dbReference type="RefSeq" id="WP_387406898.1">
    <property type="nucleotide sequence ID" value="NZ_JBIAQY010000028.1"/>
</dbReference>
<evidence type="ECO:0000313" key="8">
    <source>
        <dbReference type="EMBL" id="MFF3574557.1"/>
    </source>
</evidence>
<feature type="transmembrane region" description="Helical" evidence="6">
    <location>
        <begin position="217"/>
        <end position="236"/>
    </location>
</feature>
<keyword evidence="5 6" id="KW-0472">Membrane</keyword>
<keyword evidence="4 6" id="KW-1133">Transmembrane helix</keyword>
<feature type="transmembrane region" description="Helical" evidence="6">
    <location>
        <begin position="257"/>
        <end position="279"/>
    </location>
</feature>
<evidence type="ECO:0000256" key="4">
    <source>
        <dbReference type="ARBA" id="ARBA00022989"/>
    </source>
</evidence>
<dbReference type="Pfam" id="PF07690">
    <property type="entry name" value="MFS_1"/>
    <property type="match status" value="1"/>
</dbReference>
<dbReference type="Gene3D" id="1.20.1250.20">
    <property type="entry name" value="MFS general substrate transporter like domains"/>
    <property type="match status" value="1"/>
</dbReference>
<feature type="transmembrane region" description="Helical" evidence="6">
    <location>
        <begin position="61"/>
        <end position="80"/>
    </location>
</feature>
<feature type="transmembrane region" description="Helical" evidence="6">
    <location>
        <begin position="341"/>
        <end position="360"/>
    </location>
</feature>
<gene>
    <name evidence="8" type="ORF">ACFYXQ_43095</name>
</gene>
<keyword evidence="2" id="KW-0813">Transport</keyword>
<feature type="transmembrane region" description="Helical" evidence="6">
    <location>
        <begin position="408"/>
        <end position="430"/>
    </location>
</feature>
<comment type="subcellular location">
    <subcellularLocation>
        <location evidence="1">Cell inner membrane</location>
        <topology evidence="1">Multi-pass membrane protein</topology>
    </subcellularLocation>
</comment>
<accession>A0ABW6SEA4</accession>
<feature type="transmembrane region" description="Helical" evidence="6">
    <location>
        <begin position="285"/>
        <end position="305"/>
    </location>
</feature>
<feature type="transmembrane region" description="Helical" evidence="6">
    <location>
        <begin position="381"/>
        <end position="402"/>
    </location>
</feature>
<dbReference type="Proteomes" id="UP001601992">
    <property type="component" value="Unassembled WGS sequence"/>
</dbReference>
<feature type="transmembrane region" description="Helical" evidence="6">
    <location>
        <begin position="317"/>
        <end position="335"/>
    </location>
</feature>
<protein>
    <submittedName>
        <fullName evidence="8">MFS transporter</fullName>
    </submittedName>
</protein>
<evidence type="ECO:0000256" key="2">
    <source>
        <dbReference type="ARBA" id="ARBA00022448"/>
    </source>
</evidence>
<evidence type="ECO:0000256" key="5">
    <source>
        <dbReference type="ARBA" id="ARBA00023136"/>
    </source>
</evidence>
<keyword evidence="3 6" id="KW-0812">Transmembrane</keyword>
<feature type="transmembrane region" description="Helical" evidence="6">
    <location>
        <begin position="127"/>
        <end position="149"/>
    </location>
</feature>
<evidence type="ECO:0000256" key="6">
    <source>
        <dbReference type="SAM" id="Phobius"/>
    </source>
</evidence>
<proteinExistence type="predicted"/>
<feature type="transmembrane region" description="Helical" evidence="6">
    <location>
        <begin position="193"/>
        <end position="211"/>
    </location>
</feature>
<reference evidence="8 9" key="1">
    <citation type="submission" date="2024-10" db="EMBL/GenBank/DDBJ databases">
        <title>The Natural Products Discovery Center: Release of the First 8490 Sequenced Strains for Exploring Actinobacteria Biosynthetic Diversity.</title>
        <authorList>
            <person name="Kalkreuter E."/>
            <person name="Kautsar S.A."/>
            <person name="Yang D."/>
            <person name="Bader C.D."/>
            <person name="Teijaro C.N."/>
            <person name="Fluegel L."/>
            <person name="Davis C.M."/>
            <person name="Simpson J.R."/>
            <person name="Lauterbach L."/>
            <person name="Steele A.D."/>
            <person name="Gui C."/>
            <person name="Meng S."/>
            <person name="Li G."/>
            <person name="Viehrig K."/>
            <person name="Ye F."/>
            <person name="Su P."/>
            <person name="Kiefer A.F."/>
            <person name="Nichols A."/>
            <person name="Cepeda A.J."/>
            <person name="Yan W."/>
            <person name="Fan B."/>
            <person name="Jiang Y."/>
            <person name="Adhikari A."/>
            <person name="Zheng C.-J."/>
            <person name="Schuster L."/>
            <person name="Cowan T.M."/>
            <person name="Smanski M.J."/>
            <person name="Chevrette M.G."/>
            <person name="De Carvalho L.P.S."/>
            <person name="Shen B."/>
        </authorList>
    </citation>
    <scope>NUCLEOTIDE SEQUENCE [LARGE SCALE GENOMIC DNA]</scope>
    <source>
        <strain evidence="8 9">NPDC002593</strain>
    </source>
</reference>
<dbReference type="EMBL" id="JBIAQY010000028">
    <property type="protein sequence ID" value="MFF3574557.1"/>
    <property type="molecule type" value="Genomic_DNA"/>
</dbReference>
<evidence type="ECO:0000259" key="7">
    <source>
        <dbReference type="PROSITE" id="PS50850"/>
    </source>
</evidence>
<evidence type="ECO:0000256" key="1">
    <source>
        <dbReference type="ARBA" id="ARBA00004429"/>
    </source>
</evidence>
<feature type="transmembrane region" description="Helical" evidence="6">
    <location>
        <begin position="86"/>
        <end position="107"/>
    </location>
</feature>
<comment type="caution">
    <text evidence="8">The sequence shown here is derived from an EMBL/GenBank/DDBJ whole genome shotgun (WGS) entry which is preliminary data.</text>
</comment>
<dbReference type="PANTHER" id="PTHR23501:SF191">
    <property type="entry name" value="VACUOLAR BASIC AMINO ACID TRANSPORTER 4"/>
    <property type="match status" value="1"/>
</dbReference>
<feature type="transmembrane region" description="Helical" evidence="6">
    <location>
        <begin position="20"/>
        <end position="41"/>
    </location>
</feature>
<evidence type="ECO:0000313" key="9">
    <source>
        <dbReference type="Proteomes" id="UP001601992"/>
    </source>
</evidence>
<dbReference type="PANTHER" id="PTHR23501">
    <property type="entry name" value="MAJOR FACILITATOR SUPERFAMILY"/>
    <property type="match status" value="1"/>
</dbReference>
<evidence type="ECO:0000256" key="3">
    <source>
        <dbReference type="ARBA" id="ARBA00022692"/>
    </source>
</evidence>